<evidence type="ECO:0000313" key="1">
    <source>
        <dbReference type="EMBL" id="TKW60560.1"/>
    </source>
</evidence>
<gene>
    <name evidence="1" type="ORF">DI628_06560</name>
</gene>
<proteinExistence type="predicted"/>
<accession>A0A6N4RBW9</accession>
<dbReference type="EMBL" id="VAFM01000002">
    <property type="protein sequence ID" value="TKW60560.1"/>
    <property type="molecule type" value="Genomic_DNA"/>
</dbReference>
<organism evidence="1 2">
    <name type="scientific">Blastochloris viridis</name>
    <name type="common">Rhodopseudomonas viridis</name>
    <dbReference type="NCBI Taxonomy" id="1079"/>
    <lineage>
        <taxon>Bacteria</taxon>
        <taxon>Pseudomonadati</taxon>
        <taxon>Pseudomonadota</taxon>
        <taxon>Alphaproteobacteria</taxon>
        <taxon>Hyphomicrobiales</taxon>
        <taxon>Blastochloridaceae</taxon>
        <taxon>Blastochloris</taxon>
    </lineage>
</organism>
<comment type="caution">
    <text evidence="1">The sequence shown here is derived from an EMBL/GenBank/DDBJ whole genome shotgun (WGS) entry which is preliminary data.</text>
</comment>
<dbReference type="Proteomes" id="UP000320948">
    <property type="component" value="Unassembled WGS sequence"/>
</dbReference>
<name>A0A6N4RBW9_BLAVI</name>
<protein>
    <submittedName>
        <fullName evidence="1">Uncharacterized protein</fullName>
    </submittedName>
</protein>
<sequence length="59" mass="6529">MEHMTIKQLESELARAITALQALNTKENQDLVSAYIDEIKTEINRKTELAPHGGNAHAA</sequence>
<reference evidence="1 2" key="1">
    <citation type="journal article" date="2017" name="Nat. Commun.">
        <title>In situ click chemistry generation of cyclooxygenase-2 inhibitors.</title>
        <authorList>
            <person name="Bhardwaj A."/>
            <person name="Kaur J."/>
            <person name="Wuest M."/>
            <person name="Wuest F."/>
        </authorList>
    </citation>
    <scope>NUCLEOTIDE SEQUENCE [LARGE SCALE GENOMIC DNA]</scope>
    <source>
        <strain evidence="1">S2_018_000_R2_106</strain>
    </source>
</reference>
<dbReference type="AlphaFoldDB" id="A0A6N4RBW9"/>
<evidence type="ECO:0000313" key="2">
    <source>
        <dbReference type="Proteomes" id="UP000320948"/>
    </source>
</evidence>